<feature type="non-terminal residue" evidence="1">
    <location>
        <position position="71"/>
    </location>
</feature>
<gene>
    <name evidence="1" type="ORF">SPARVUS_LOCUS13233280</name>
</gene>
<sequence length="71" mass="7245">MTKQITTIVRGRIGTDDQCLAVPPSSATHLCPAVPPTCAAQQCPSVPPVSAAYQCPSLLHSSASSSVLPIS</sequence>
<proteinExistence type="predicted"/>
<reference evidence="1" key="1">
    <citation type="submission" date="2023-05" db="EMBL/GenBank/DDBJ databases">
        <authorList>
            <person name="Stuckert A."/>
        </authorList>
    </citation>
    <scope>NUCLEOTIDE SEQUENCE</scope>
</reference>
<organism evidence="1 2">
    <name type="scientific">Staurois parvus</name>
    <dbReference type="NCBI Taxonomy" id="386267"/>
    <lineage>
        <taxon>Eukaryota</taxon>
        <taxon>Metazoa</taxon>
        <taxon>Chordata</taxon>
        <taxon>Craniata</taxon>
        <taxon>Vertebrata</taxon>
        <taxon>Euteleostomi</taxon>
        <taxon>Amphibia</taxon>
        <taxon>Batrachia</taxon>
        <taxon>Anura</taxon>
        <taxon>Neobatrachia</taxon>
        <taxon>Ranoidea</taxon>
        <taxon>Ranidae</taxon>
        <taxon>Staurois</taxon>
    </lineage>
</organism>
<dbReference type="Proteomes" id="UP001162483">
    <property type="component" value="Unassembled WGS sequence"/>
</dbReference>
<evidence type="ECO:0000313" key="2">
    <source>
        <dbReference type="Proteomes" id="UP001162483"/>
    </source>
</evidence>
<accession>A0ABN9G3X6</accession>
<keyword evidence="2" id="KW-1185">Reference proteome</keyword>
<evidence type="ECO:0000313" key="1">
    <source>
        <dbReference type="EMBL" id="CAI9602917.1"/>
    </source>
</evidence>
<dbReference type="EMBL" id="CATNWA010017755">
    <property type="protein sequence ID" value="CAI9602917.1"/>
    <property type="molecule type" value="Genomic_DNA"/>
</dbReference>
<protein>
    <submittedName>
        <fullName evidence="1">Uncharacterized protein</fullName>
    </submittedName>
</protein>
<comment type="caution">
    <text evidence="1">The sequence shown here is derived from an EMBL/GenBank/DDBJ whole genome shotgun (WGS) entry which is preliminary data.</text>
</comment>
<name>A0ABN9G3X6_9NEOB</name>